<dbReference type="Proteomes" id="UP001596105">
    <property type="component" value="Unassembled WGS sequence"/>
</dbReference>
<dbReference type="EMBL" id="JBHSMH010000011">
    <property type="protein sequence ID" value="MFC5468440.1"/>
    <property type="molecule type" value="Genomic_DNA"/>
</dbReference>
<comment type="caution">
    <text evidence="2">The sequence shown here is derived from an EMBL/GenBank/DDBJ whole genome shotgun (WGS) entry which is preliminary data.</text>
</comment>
<name>A0ABW0LRB3_9BACL</name>
<evidence type="ECO:0000313" key="2">
    <source>
        <dbReference type="EMBL" id="MFC5468440.1"/>
    </source>
</evidence>
<gene>
    <name evidence="2" type="ORF">ACFPPD_06885</name>
</gene>
<feature type="coiled-coil region" evidence="1">
    <location>
        <begin position="77"/>
        <end position="104"/>
    </location>
</feature>
<keyword evidence="3" id="KW-1185">Reference proteome</keyword>
<evidence type="ECO:0000313" key="3">
    <source>
        <dbReference type="Proteomes" id="UP001596105"/>
    </source>
</evidence>
<dbReference type="RefSeq" id="WP_209748557.1">
    <property type="nucleotide sequence ID" value="NZ_JBHSMH010000011.1"/>
</dbReference>
<sequence length="108" mass="12191">MSATAQATARDLDADLAICEAATPGPWIVAVSIHVVRDFWENDGSRQVVFTAANDIEADARFTAEARQGWPYAIRRAQEAEERMDKLKEEIRILQDSLNGRQRRGCWD</sequence>
<organism evidence="2 3">
    <name type="scientific">Cohnella suwonensis</name>
    <dbReference type="NCBI Taxonomy" id="696072"/>
    <lineage>
        <taxon>Bacteria</taxon>
        <taxon>Bacillati</taxon>
        <taxon>Bacillota</taxon>
        <taxon>Bacilli</taxon>
        <taxon>Bacillales</taxon>
        <taxon>Paenibacillaceae</taxon>
        <taxon>Cohnella</taxon>
    </lineage>
</organism>
<proteinExistence type="predicted"/>
<keyword evidence="1" id="KW-0175">Coiled coil</keyword>
<protein>
    <submittedName>
        <fullName evidence="2">Uncharacterized protein</fullName>
    </submittedName>
</protein>
<reference evidence="3" key="1">
    <citation type="journal article" date="2019" name="Int. J. Syst. Evol. Microbiol.">
        <title>The Global Catalogue of Microorganisms (GCM) 10K type strain sequencing project: providing services to taxonomists for standard genome sequencing and annotation.</title>
        <authorList>
            <consortium name="The Broad Institute Genomics Platform"/>
            <consortium name="The Broad Institute Genome Sequencing Center for Infectious Disease"/>
            <person name="Wu L."/>
            <person name="Ma J."/>
        </authorList>
    </citation>
    <scope>NUCLEOTIDE SEQUENCE [LARGE SCALE GENOMIC DNA]</scope>
    <source>
        <strain evidence="3">CCUG 57113</strain>
    </source>
</reference>
<accession>A0ABW0LRB3</accession>
<evidence type="ECO:0000256" key="1">
    <source>
        <dbReference type="SAM" id="Coils"/>
    </source>
</evidence>